<dbReference type="STRING" id="75743.A0A401NP15"/>
<feature type="compositionally biased region" description="Polar residues" evidence="6">
    <location>
        <begin position="63"/>
        <end position="75"/>
    </location>
</feature>
<reference evidence="8 9" key="1">
    <citation type="journal article" date="2018" name="Nat. Ecol. Evol.">
        <title>Shark genomes provide insights into elasmobranch evolution and the origin of vertebrates.</title>
        <authorList>
            <person name="Hara Y"/>
            <person name="Yamaguchi K"/>
            <person name="Onimaru K"/>
            <person name="Kadota M"/>
            <person name="Koyanagi M"/>
            <person name="Keeley SD"/>
            <person name="Tatsumi K"/>
            <person name="Tanaka K"/>
            <person name="Motone F"/>
            <person name="Kageyama Y"/>
            <person name="Nozu R"/>
            <person name="Adachi N"/>
            <person name="Nishimura O"/>
            <person name="Nakagawa R"/>
            <person name="Tanegashima C"/>
            <person name="Kiyatake I"/>
            <person name="Matsumoto R"/>
            <person name="Murakumo K"/>
            <person name="Nishida K"/>
            <person name="Terakita A"/>
            <person name="Kuratani S"/>
            <person name="Sato K"/>
            <person name="Hyodo S Kuraku.S."/>
        </authorList>
    </citation>
    <scope>NUCLEOTIDE SEQUENCE [LARGE SCALE GENOMIC DNA]</scope>
</reference>
<keyword evidence="9" id="KW-1185">Reference proteome</keyword>
<evidence type="ECO:0000259" key="7">
    <source>
        <dbReference type="Pfam" id="PF24807"/>
    </source>
</evidence>
<sequence length="448" mass="50290">MDQEYERRLLRQTHFQNVSENMLSLSALSTRPVTSNSPATVPRKTGDRFIPTRASSNWSINFHTINENGKSPNQNRKTKEANSDNGKDGVAYAALLKNELLGAGIEKVSDPQTEDRRFQMPMQERRNLFRYALSTKRSTTESGNEISPYSLSPVSNKSQKLLRSPRKPTRKISKIPFKVLDAPELQDDFYLNLVDWSAINVLSVGLGACVYLWSACTSQVTRLCDLSIDGALAWNADQLSSGSRDRLILQRDVRTPPLQMERRLQGHRQEVCGLKWSPDHQHLASGGNDNKLFVWNNSSLSPVQQYTEHLAAVKAIAWSPHQHGLLASGGGTADRCIRFWNTLTCQPLQCVDTGSQVCNLAWSKHANELVSTHGYSQNQILVWKYPSLTQVAKLTGHSYRVLYLAISPDGEAIVTGAGDETLRFWNVFSKTRSTKESKSVLNLFTRIR</sequence>
<dbReference type="GO" id="GO:0031145">
    <property type="term" value="P:anaphase-promoting complex-dependent catabolic process"/>
    <property type="evidence" value="ECO:0007669"/>
    <property type="project" value="TreeGrafter"/>
</dbReference>
<organism evidence="8 9">
    <name type="scientific">Scyliorhinus torazame</name>
    <name type="common">Cloudy catshark</name>
    <name type="synonym">Catulus torazame</name>
    <dbReference type="NCBI Taxonomy" id="75743"/>
    <lineage>
        <taxon>Eukaryota</taxon>
        <taxon>Metazoa</taxon>
        <taxon>Chordata</taxon>
        <taxon>Craniata</taxon>
        <taxon>Vertebrata</taxon>
        <taxon>Chondrichthyes</taxon>
        <taxon>Elasmobranchii</taxon>
        <taxon>Galeomorphii</taxon>
        <taxon>Galeoidea</taxon>
        <taxon>Carcharhiniformes</taxon>
        <taxon>Scyliorhinidae</taxon>
        <taxon>Scyliorhinus</taxon>
    </lineage>
</organism>
<dbReference type="OMA" id="FHHEYEK"/>
<evidence type="ECO:0000256" key="6">
    <source>
        <dbReference type="SAM" id="MobiDB-lite"/>
    </source>
</evidence>
<dbReference type="GO" id="GO:0005680">
    <property type="term" value="C:anaphase-promoting complex"/>
    <property type="evidence" value="ECO:0007669"/>
    <property type="project" value="TreeGrafter"/>
</dbReference>
<accession>A0A401NP15</accession>
<feature type="repeat" description="WD" evidence="5">
    <location>
        <begin position="394"/>
        <end position="435"/>
    </location>
</feature>
<evidence type="ECO:0000256" key="3">
    <source>
        <dbReference type="ARBA" id="ARBA00022737"/>
    </source>
</evidence>
<keyword evidence="3" id="KW-0677">Repeat</keyword>
<feature type="compositionally biased region" description="Basic and acidic residues" evidence="6">
    <location>
        <begin position="77"/>
        <end position="86"/>
    </location>
</feature>
<gene>
    <name evidence="8" type="ORF">scyTo_0004276</name>
</gene>
<comment type="caution">
    <text evidence="8">The sequence shown here is derived from an EMBL/GenBank/DDBJ whole genome shotgun (WGS) entry which is preliminary data.</text>
</comment>
<dbReference type="InterPro" id="IPR001680">
    <property type="entry name" value="WD40_rpt"/>
</dbReference>
<evidence type="ECO:0000256" key="4">
    <source>
        <dbReference type="ARBA" id="ARBA00023306"/>
    </source>
</evidence>
<keyword evidence="4" id="KW-0131">Cell cycle</keyword>
<evidence type="ECO:0000256" key="1">
    <source>
        <dbReference type="ARBA" id="ARBA00006445"/>
    </source>
</evidence>
<dbReference type="PROSITE" id="PS50082">
    <property type="entry name" value="WD_REPEATS_2"/>
    <property type="match status" value="2"/>
</dbReference>
<dbReference type="SMART" id="SM00320">
    <property type="entry name" value="WD40"/>
    <property type="match status" value="4"/>
</dbReference>
<dbReference type="SUPFAM" id="SSF50998">
    <property type="entry name" value="Quinoprotein alcohol dehydrogenase-like"/>
    <property type="match status" value="1"/>
</dbReference>
<name>A0A401NP15_SCYTO</name>
<feature type="repeat" description="WD" evidence="5">
    <location>
        <begin position="264"/>
        <end position="305"/>
    </location>
</feature>
<proteinExistence type="inferred from homology"/>
<feature type="region of interest" description="Disordered" evidence="6">
    <location>
        <begin position="63"/>
        <end position="86"/>
    </location>
</feature>
<dbReference type="PANTHER" id="PTHR19918">
    <property type="entry name" value="CELL DIVISION CYCLE 20 CDC20 FIZZY -RELATED"/>
    <property type="match status" value="1"/>
</dbReference>
<dbReference type="InterPro" id="IPR019775">
    <property type="entry name" value="WD40_repeat_CS"/>
</dbReference>
<dbReference type="Pfam" id="PF24807">
    <property type="entry name" value="WD40_CDC20-Fz"/>
    <property type="match status" value="1"/>
</dbReference>
<evidence type="ECO:0000256" key="5">
    <source>
        <dbReference type="PROSITE-ProRule" id="PRU00221"/>
    </source>
</evidence>
<dbReference type="InterPro" id="IPR015943">
    <property type="entry name" value="WD40/YVTN_repeat-like_dom_sf"/>
</dbReference>
<evidence type="ECO:0000313" key="8">
    <source>
        <dbReference type="EMBL" id="GCB62620.1"/>
    </source>
</evidence>
<dbReference type="GO" id="GO:1990757">
    <property type="term" value="F:ubiquitin ligase activator activity"/>
    <property type="evidence" value="ECO:0007669"/>
    <property type="project" value="TreeGrafter"/>
</dbReference>
<dbReference type="Proteomes" id="UP000288216">
    <property type="component" value="Unassembled WGS sequence"/>
</dbReference>
<dbReference type="OrthoDB" id="10263272at2759"/>
<dbReference type="EMBL" id="BFAA01001257">
    <property type="protein sequence ID" value="GCB62620.1"/>
    <property type="molecule type" value="Genomic_DNA"/>
</dbReference>
<dbReference type="AlphaFoldDB" id="A0A401NP15"/>
<dbReference type="InterPro" id="IPR033010">
    <property type="entry name" value="Cdc20/Fizzy"/>
</dbReference>
<dbReference type="GO" id="GO:0010997">
    <property type="term" value="F:anaphase-promoting complex binding"/>
    <property type="evidence" value="ECO:0007669"/>
    <property type="project" value="InterPro"/>
</dbReference>
<dbReference type="Gene3D" id="2.130.10.10">
    <property type="entry name" value="YVTN repeat-like/Quinoprotein amine dehydrogenase"/>
    <property type="match status" value="1"/>
</dbReference>
<dbReference type="PANTHER" id="PTHR19918:SF1">
    <property type="entry name" value="FIZZY-RELATED PROTEIN HOMOLOG"/>
    <property type="match status" value="1"/>
</dbReference>
<dbReference type="PROSITE" id="PS50294">
    <property type="entry name" value="WD_REPEATS_REGION"/>
    <property type="match status" value="2"/>
</dbReference>
<evidence type="ECO:0000313" key="9">
    <source>
        <dbReference type="Proteomes" id="UP000288216"/>
    </source>
</evidence>
<protein>
    <recommendedName>
        <fullName evidence="7">CDC20/Fizzy WD40 domain-containing protein</fullName>
    </recommendedName>
</protein>
<keyword evidence="2 5" id="KW-0853">WD repeat</keyword>
<comment type="similarity">
    <text evidence="1">Belongs to the WD repeat CDC20/Fizzy family.</text>
</comment>
<evidence type="ECO:0000256" key="2">
    <source>
        <dbReference type="ARBA" id="ARBA00022574"/>
    </source>
</evidence>
<feature type="domain" description="CDC20/Fizzy WD40" evidence="7">
    <location>
        <begin position="230"/>
        <end position="425"/>
    </location>
</feature>
<dbReference type="InterPro" id="IPR056150">
    <property type="entry name" value="WD40_CDC20-Fz"/>
</dbReference>
<dbReference type="InterPro" id="IPR011047">
    <property type="entry name" value="Quinoprotein_ADH-like_sf"/>
</dbReference>
<dbReference type="GO" id="GO:1905786">
    <property type="term" value="P:positive regulation of anaphase-promoting complex-dependent catabolic process"/>
    <property type="evidence" value="ECO:0007669"/>
    <property type="project" value="TreeGrafter"/>
</dbReference>
<dbReference type="PROSITE" id="PS00678">
    <property type="entry name" value="WD_REPEATS_1"/>
    <property type="match status" value="1"/>
</dbReference>